<dbReference type="Proteomes" id="UP000281966">
    <property type="component" value="Segment"/>
</dbReference>
<dbReference type="EMBL" id="LT841304">
    <property type="protein sequence ID" value="SMH63957.1"/>
    <property type="molecule type" value="Genomic_DNA"/>
</dbReference>
<keyword evidence="2" id="KW-1185">Reference proteome</keyword>
<evidence type="ECO:0000313" key="2">
    <source>
        <dbReference type="Proteomes" id="UP000281966"/>
    </source>
</evidence>
<organism evidence="1 2">
    <name type="scientific">Escherichia phage vB_EcoS_swan01</name>
    <dbReference type="NCBI Taxonomy" id="2496549"/>
    <lineage>
        <taxon>Viruses</taxon>
        <taxon>Duplodnaviria</taxon>
        <taxon>Heunggongvirae</taxon>
        <taxon>Uroviricota</taxon>
        <taxon>Caudoviricetes</taxon>
        <taxon>Drexlerviridae</taxon>
        <taxon>Tempevirinae</taxon>
        <taxon>Warwickvirus</taxon>
        <taxon>Warwickvirus ityhuna</taxon>
        <taxon>Warwickvirus swan01</taxon>
    </lineage>
</organism>
<sequence length="74" mass="8523">MYSKFLVVRVYNHANGSSSEIPTVYDKDSGWSEQSAVENERKIAEMYGDTCSIEVRQYDESNKPTNETHMWPDA</sequence>
<gene>
    <name evidence="1" type="ORF">SWAN_00072</name>
</gene>
<accession>A0A1X7QGN3</accession>
<protein>
    <submittedName>
        <fullName evidence="1">Uncharacterized protein</fullName>
    </submittedName>
</protein>
<proteinExistence type="predicted"/>
<name>A0A1X7QGN3_9CAUD</name>
<evidence type="ECO:0000313" key="1">
    <source>
        <dbReference type="EMBL" id="SMH63957.1"/>
    </source>
</evidence>
<reference evidence="2" key="1">
    <citation type="submission" date="2017-04" db="EMBL/GenBank/DDBJ databases">
        <authorList>
            <person name="Millard A."/>
            <person name="Redgwell R T."/>
            <person name="Michniewski S."/>
        </authorList>
    </citation>
    <scope>NUCLEOTIDE SEQUENCE [LARGE SCALE GENOMIC DNA]</scope>
</reference>